<dbReference type="FunFam" id="1.10.418.10:FF:000055">
    <property type="entry name" value="MICAL-like protein 2"/>
    <property type="match status" value="1"/>
</dbReference>
<evidence type="ECO:0000259" key="19">
    <source>
        <dbReference type="PROSITE" id="PS51848"/>
    </source>
</evidence>
<dbReference type="InterPro" id="IPR036872">
    <property type="entry name" value="CH_dom_sf"/>
</dbReference>
<feature type="domain" description="BMERB" evidence="19">
    <location>
        <begin position="834"/>
        <end position="993"/>
    </location>
</feature>
<feature type="compositionally biased region" description="Low complexity" evidence="17">
    <location>
        <begin position="478"/>
        <end position="499"/>
    </location>
</feature>
<dbReference type="SMART" id="SM01203">
    <property type="entry name" value="DUF3585"/>
    <property type="match status" value="1"/>
</dbReference>
<evidence type="ECO:0000256" key="7">
    <source>
        <dbReference type="ARBA" id="ARBA00022553"/>
    </source>
</evidence>
<dbReference type="InterPro" id="IPR050540">
    <property type="entry name" value="F-actin_Monoox_Mical"/>
</dbReference>
<keyword evidence="14" id="KW-0206">Cytoskeleton</keyword>
<feature type="region of interest" description="Disordered" evidence="17">
    <location>
        <begin position="117"/>
        <end position="136"/>
    </location>
</feature>
<dbReference type="SUPFAM" id="SSF57716">
    <property type="entry name" value="Glucocorticoid receptor-like (DNA-binding domain)"/>
    <property type="match status" value="1"/>
</dbReference>
<evidence type="ECO:0008006" key="22">
    <source>
        <dbReference type="Google" id="ProtNLM"/>
    </source>
</evidence>
<protein>
    <recommendedName>
        <fullName evidence="22">MICAL-like protein 2</fullName>
    </recommendedName>
</protein>
<organism evidence="20 21">
    <name type="scientific">Umbra pygmaea</name>
    <name type="common">Eastern mudminnow</name>
    <dbReference type="NCBI Taxonomy" id="75934"/>
    <lineage>
        <taxon>Eukaryota</taxon>
        <taxon>Metazoa</taxon>
        <taxon>Chordata</taxon>
        <taxon>Craniata</taxon>
        <taxon>Vertebrata</taxon>
        <taxon>Euteleostomi</taxon>
        <taxon>Actinopterygii</taxon>
        <taxon>Neopterygii</taxon>
        <taxon>Teleostei</taxon>
        <taxon>Protacanthopterygii</taxon>
        <taxon>Esociformes</taxon>
        <taxon>Umbridae</taxon>
        <taxon>Umbra</taxon>
    </lineage>
</organism>
<feature type="coiled-coil region" evidence="16">
    <location>
        <begin position="852"/>
        <end position="886"/>
    </location>
</feature>
<feature type="region of interest" description="Disordered" evidence="17">
    <location>
        <begin position="142"/>
        <end position="180"/>
    </location>
</feature>
<dbReference type="SMART" id="SM00033">
    <property type="entry name" value="CH"/>
    <property type="match status" value="1"/>
</dbReference>
<keyword evidence="7" id="KW-0597">Phosphoprotein</keyword>
<feature type="compositionally biased region" description="Low complexity" evidence="17">
    <location>
        <begin position="817"/>
        <end position="829"/>
    </location>
</feature>
<keyword evidence="8" id="KW-0479">Metal-binding</keyword>
<evidence type="ECO:0000256" key="10">
    <source>
        <dbReference type="ARBA" id="ARBA00022833"/>
    </source>
</evidence>
<dbReference type="GO" id="GO:0046872">
    <property type="term" value="F:metal ion binding"/>
    <property type="evidence" value="ECO:0007669"/>
    <property type="project" value="UniProtKB-KW"/>
</dbReference>
<feature type="compositionally biased region" description="Polar residues" evidence="17">
    <location>
        <begin position="142"/>
        <end position="151"/>
    </location>
</feature>
<evidence type="ECO:0000256" key="4">
    <source>
        <dbReference type="ARBA" id="ARBA00004316"/>
    </source>
</evidence>
<keyword evidence="5" id="KW-1003">Cell membrane</keyword>
<feature type="region of interest" description="Disordered" evidence="17">
    <location>
        <begin position="414"/>
        <end position="440"/>
    </location>
</feature>
<keyword evidence="10" id="KW-0862">Zinc</keyword>
<dbReference type="Pfam" id="PF12130">
    <property type="entry name" value="bMERB_dom"/>
    <property type="match status" value="1"/>
</dbReference>
<dbReference type="AlphaFoldDB" id="A0ABD0XT31"/>
<evidence type="ECO:0000256" key="11">
    <source>
        <dbReference type="ARBA" id="ARBA00023038"/>
    </source>
</evidence>
<evidence type="ECO:0000256" key="17">
    <source>
        <dbReference type="SAM" id="MobiDB-lite"/>
    </source>
</evidence>
<dbReference type="PANTHER" id="PTHR23167:SF87">
    <property type="entry name" value="MICAL-LIKE PROTEIN 2"/>
    <property type="match status" value="1"/>
</dbReference>
<accession>A0ABD0XT31</accession>
<feature type="compositionally biased region" description="Polar residues" evidence="17">
    <location>
        <begin position="253"/>
        <end position="274"/>
    </location>
</feature>
<feature type="compositionally biased region" description="Low complexity" evidence="17">
    <location>
        <begin position="294"/>
        <end position="304"/>
    </location>
</feature>
<evidence type="ECO:0000256" key="8">
    <source>
        <dbReference type="ARBA" id="ARBA00022723"/>
    </source>
</evidence>
<dbReference type="CDD" id="cd21253">
    <property type="entry name" value="CH_MICALL2"/>
    <property type="match status" value="1"/>
</dbReference>
<keyword evidence="21" id="KW-1185">Reference proteome</keyword>
<keyword evidence="12 16" id="KW-0175">Coiled coil</keyword>
<evidence type="ECO:0000256" key="14">
    <source>
        <dbReference type="ARBA" id="ARBA00023212"/>
    </source>
</evidence>
<evidence type="ECO:0000256" key="3">
    <source>
        <dbReference type="ARBA" id="ARBA00004245"/>
    </source>
</evidence>
<evidence type="ECO:0000256" key="1">
    <source>
        <dbReference type="ARBA" id="ARBA00004172"/>
    </source>
</evidence>
<keyword evidence="9" id="KW-0967">Endosome</keyword>
<proteinExistence type="predicted"/>
<feature type="compositionally biased region" description="Polar residues" evidence="17">
    <location>
        <begin position="518"/>
        <end position="638"/>
    </location>
</feature>
<keyword evidence="15" id="KW-0966">Cell projection</keyword>
<feature type="domain" description="Calponin-homology (CH)" evidence="18">
    <location>
        <begin position="1"/>
        <end position="107"/>
    </location>
</feature>
<dbReference type="PROSITE" id="PS51848">
    <property type="entry name" value="BMERB"/>
    <property type="match status" value="1"/>
</dbReference>
<comment type="caution">
    <text evidence="20">The sequence shown here is derived from an EMBL/GenBank/DDBJ whole genome shotgun (WGS) entry which is preliminary data.</text>
</comment>
<feature type="region of interest" description="Disordered" evidence="17">
    <location>
        <begin position="1001"/>
        <end position="1020"/>
    </location>
</feature>
<dbReference type="InterPro" id="IPR001781">
    <property type="entry name" value="Znf_LIM"/>
</dbReference>
<keyword evidence="11" id="KW-0440">LIM domain</keyword>
<dbReference type="GO" id="GO:0055037">
    <property type="term" value="C:recycling endosome"/>
    <property type="evidence" value="ECO:0007669"/>
    <property type="project" value="UniProtKB-SubCell"/>
</dbReference>
<gene>
    <name evidence="20" type="ORF">UPYG_G00055310</name>
</gene>
<dbReference type="PANTHER" id="PTHR23167">
    <property type="entry name" value="CALPONIN HOMOLOGY DOMAIN-CONTAINING PROTEIN DDB_G0272472-RELATED"/>
    <property type="match status" value="1"/>
</dbReference>
<reference evidence="20 21" key="1">
    <citation type="submission" date="2024-06" db="EMBL/GenBank/DDBJ databases">
        <authorList>
            <person name="Pan Q."/>
            <person name="Wen M."/>
            <person name="Jouanno E."/>
            <person name="Zahm M."/>
            <person name="Klopp C."/>
            <person name="Cabau C."/>
            <person name="Louis A."/>
            <person name="Berthelot C."/>
            <person name="Parey E."/>
            <person name="Roest Crollius H."/>
            <person name="Montfort J."/>
            <person name="Robinson-Rechavi M."/>
            <person name="Bouchez O."/>
            <person name="Lampietro C."/>
            <person name="Lopez Roques C."/>
            <person name="Donnadieu C."/>
            <person name="Postlethwait J."/>
            <person name="Bobe J."/>
            <person name="Verreycken H."/>
            <person name="Guiguen Y."/>
        </authorList>
    </citation>
    <scope>NUCLEOTIDE SEQUENCE [LARGE SCALE GENOMIC DNA]</scope>
    <source>
        <strain evidence="20">Up_M1</strain>
        <tissue evidence="20">Testis</tissue>
    </source>
</reference>
<feature type="region of interest" description="Disordered" evidence="17">
    <location>
        <begin position="677"/>
        <end position="740"/>
    </location>
</feature>
<dbReference type="GO" id="GO:0005856">
    <property type="term" value="C:cytoskeleton"/>
    <property type="evidence" value="ECO:0007669"/>
    <property type="project" value="UniProtKB-SubCell"/>
</dbReference>
<evidence type="ECO:0000256" key="12">
    <source>
        <dbReference type="ARBA" id="ARBA00023054"/>
    </source>
</evidence>
<feature type="region of interest" description="Disordered" evidence="17">
    <location>
        <begin position="252"/>
        <end position="401"/>
    </location>
</feature>
<evidence type="ECO:0000313" key="20">
    <source>
        <dbReference type="EMBL" id="KAL1005156.1"/>
    </source>
</evidence>
<evidence type="ECO:0000259" key="18">
    <source>
        <dbReference type="PROSITE" id="PS50021"/>
    </source>
</evidence>
<evidence type="ECO:0000256" key="9">
    <source>
        <dbReference type="ARBA" id="ARBA00022753"/>
    </source>
</evidence>
<dbReference type="Gene3D" id="1.10.418.10">
    <property type="entry name" value="Calponin-like domain"/>
    <property type="match status" value="1"/>
</dbReference>
<dbReference type="SUPFAM" id="SSF47576">
    <property type="entry name" value="Calponin-homology domain, CH-domain"/>
    <property type="match status" value="1"/>
</dbReference>
<evidence type="ECO:0000256" key="6">
    <source>
        <dbReference type="ARBA" id="ARBA00022490"/>
    </source>
</evidence>
<feature type="compositionally biased region" description="Polar residues" evidence="17">
    <location>
        <begin position="354"/>
        <end position="388"/>
    </location>
</feature>
<keyword evidence="6" id="KW-0963">Cytoplasm</keyword>
<feature type="compositionally biased region" description="Basic and acidic residues" evidence="17">
    <location>
        <begin position="120"/>
        <end position="131"/>
    </location>
</feature>
<dbReference type="InterPro" id="IPR001715">
    <property type="entry name" value="CH_dom"/>
</dbReference>
<evidence type="ECO:0000256" key="15">
    <source>
        <dbReference type="ARBA" id="ARBA00023273"/>
    </source>
</evidence>
<dbReference type="Gene3D" id="2.10.110.10">
    <property type="entry name" value="Cysteine Rich Protein"/>
    <property type="match status" value="1"/>
</dbReference>
<feature type="compositionally biased region" description="Low complexity" evidence="17">
    <location>
        <begin position="314"/>
        <end position="326"/>
    </location>
</feature>
<dbReference type="GO" id="GO:0042995">
    <property type="term" value="C:cell projection"/>
    <property type="evidence" value="ECO:0007669"/>
    <property type="project" value="UniProtKB-SubCell"/>
</dbReference>
<dbReference type="InterPro" id="IPR022735">
    <property type="entry name" value="bMERB_dom"/>
</dbReference>
<feature type="compositionally biased region" description="Basic and acidic residues" evidence="17">
    <location>
        <begin position="415"/>
        <end position="426"/>
    </location>
</feature>
<feature type="region of interest" description="Disordered" evidence="17">
    <location>
        <begin position="515"/>
        <end position="638"/>
    </location>
</feature>
<keyword evidence="13" id="KW-0472">Membrane</keyword>
<evidence type="ECO:0000256" key="13">
    <source>
        <dbReference type="ARBA" id="ARBA00023136"/>
    </source>
</evidence>
<feature type="region of interest" description="Disordered" evidence="17">
    <location>
        <begin position="473"/>
        <end position="499"/>
    </location>
</feature>
<sequence length="1020" mass="109826">MSAVKALQQWCKIQCEGYRDVTITNMTTSFRDGMAFCALIHRNRPDLIKYDSLNKENVYENNHLAFRVAEDKLGIPALLDAEDMVALKVPDRLSVLTYVSQYYNYFHGKSPIGGMAGIKRPAEPSREEPSGKKNQAVISKVFPSTPSSKPATENRLPPSSPKAAPRAQQMDVSPSKTRSSNCCVCDKHVHLVQRHLVDGRLYHRNCAKCVECSGTLLSGNCKPNALVCISHHHQGAPLRDLPQNTASKYIPQTPATPKTTLPSHTETPKVSVTPRQDPIPTYRAHTEPSKHSLTPTITPTNTPTKLSDRPTPPSTTTTPASSQPTSVISSLSTWSPAGPGPVAAPLSSKAPTMASRNQQARLQFFQSGNDPSSTGLENQGKTQEQSVNPPAPSGPKIGTQGAVVGAGQVVGLGGDKARDGVGDKEAGLSGDTSGDKDGVQTKGWLFKLKNKTSPPNEQNKSQAAAFIGKKLLEENNNNKKTTPATASNNKTTTAAASSNKTTITTAAASNSKTTITTPAASNNKTTITTPAASNNKTTITTPAASNSKTTITTPAASNNKTTITTPAASNNKTTITTPAASNSKTTTTTPAASNSKTTTTTPAASNSKTTTTTPAASNSKTTITTPAASNNKTTITTPAASNSKTTIITTGTNNKNTFAAASGPSWQTVELKKTPMRKEVEKTKKEETIRKEAEPVKKGVDTTKKEAEPVKKGAETPQPKVPCGTKPKTRHSVQPFPVQLKQQTTTATLLLIGGPYSNLWQSLRTPPPPPDKQKASAPSGPMAADAGKHSSGTPGSAPPPAPSSSSLAPSPSPPSTGPGKWGSPSGKSTATPGRPKPETQSLKPIKPDYIPKEDILRELQDIENSVTELERTGVELEKKLRRCEEEGVEDVVTDDLMVDWFTLIRNKQVYMRRESELVYIAKTQDLEEQQPSVELELRRLMEKPDHLKTFLDRRREKELMEKLVEIVNDRNAIVDGLDEDRLREEEEDEELNKMMKTLDVQKDKKKRKSSFKFWGNKKEG</sequence>
<evidence type="ECO:0000313" key="21">
    <source>
        <dbReference type="Proteomes" id="UP001557470"/>
    </source>
</evidence>
<dbReference type="GO" id="GO:0005886">
    <property type="term" value="C:plasma membrane"/>
    <property type="evidence" value="ECO:0007669"/>
    <property type="project" value="UniProtKB-SubCell"/>
</dbReference>
<evidence type="ECO:0000256" key="2">
    <source>
        <dbReference type="ARBA" id="ARBA00004202"/>
    </source>
</evidence>
<evidence type="ECO:0000256" key="5">
    <source>
        <dbReference type="ARBA" id="ARBA00022475"/>
    </source>
</evidence>
<dbReference type="Proteomes" id="UP001557470">
    <property type="component" value="Unassembled WGS sequence"/>
</dbReference>
<feature type="compositionally biased region" description="Polar residues" evidence="17">
    <location>
        <begin position="170"/>
        <end position="180"/>
    </location>
</feature>
<dbReference type="EMBL" id="JAGEUA010000002">
    <property type="protein sequence ID" value="KAL1005156.1"/>
    <property type="molecule type" value="Genomic_DNA"/>
</dbReference>
<feature type="region of interest" description="Disordered" evidence="17">
    <location>
        <begin position="758"/>
        <end position="849"/>
    </location>
</feature>
<dbReference type="PROSITE" id="PS50021">
    <property type="entry name" value="CH"/>
    <property type="match status" value="1"/>
</dbReference>
<feature type="compositionally biased region" description="Basic and acidic residues" evidence="17">
    <location>
        <begin position="677"/>
        <end position="714"/>
    </location>
</feature>
<evidence type="ECO:0000256" key="16">
    <source>
        <dbReference type="SAM" id="Coils"/>
    </source>
</evidence>
<name>A0ABD0XT31_UMBPY</name>
<comment type="subcellular location">
    <subcellularLocation>
        <location evidence="2">Cell membrane</location>
        <topology evidence="2">Peripheral membrane protein</topology>
    </subcellularLocation>
    <subcellularLocation>
        <location evidence="4">Cell projection</location>
    </subcellularLocation>
    <subcellularLocation>
        <location evidence="3">Cytoplasm</location>
        <location evidence="3">Cytoskeleton</location>
    </subcellularLocation>
    <subcellularLocation>
        <location evidence="1">Recycling endosome</location>
    </subcellularLocation>
</comment>
<dbReference type="Pfam" id="PF00307">
    <property type="entry name" value="CH"/>
    <property type="match status" value="1"/>
</dbReference>
<dbReference type="PROSITE" id="PS00478">
    <property type="entry name" value="LIM_DOMAIN_1"/>
    <property type="match status" value="1"/>
</dbReference>